<evidence type="ECO:0000313" key="2">
    <source>
        <dbReference type="EMBL" id="KAL0354103.1"/>
    </source>
</evidence>
<reference evidence="2" key="1">
    <citation type="submission" date="2020-06" db="EMBL/GenBank/DDBJ databases">
        <authorList>
            <person name="Li T."/>
            <person name="Hu X."/>
            <person name="Zhang T."/>
            <person name="Song X."/>
            <person name="Zhang H."/>
            <person name="Dai N."/>
            <person name="Sheng W."/>
            <person name="Hou X."/>
            <person name="Wei L."/>
        </authorList>
    </citation>
    <scope>NUCLEOTIDE SEQUENCE</scope>
    <source>
        <strain evidence="2">G01</strain>
        <tissue evidence="2">Leaf</tissue>
    </source>
</reference>
<keyword evidence="1" id="KW-0677">Repeat</keyword>
<proteinExistence type="predicted"/>
<accession>A0AAW2PEK0</accession>
<dbReference type="GO" id="GO:0009451">
    <property type="term" value="P:RNA modification"/>
    <property type="evidence" value="ECO:0007669"/>
    <property type="project" value="InterPro"/>
</dbReference>
<name>A0AAW2PEK0_9LAMI</name>
<dbReference type="GO" id="GO:0003723">
    <property type="term" value="F:RNA binding"/>
    <property type="evidence" value="ECO:0007669"/>
    <property type="project" value="InterPro"/>
</dbReference>
<reference evidence="2" key="2">
    <citation type="journal article" date="2024" name="Plant">
        <title>Genomic evolution and insights into agronomic trait innovations of Sesamum species.</title>
        <authorList>
            <person name="Miao H."/>
            <person name="Wang L."/>
            <person name="Qu L."/>
            <person name="Liu H."/>
            <person name="Sun Y."/>
            <person name="Le M."/>
            <person name="Wang Q."/>
            <person name="Wei S."/>
            <person name="Zheng Y."/>
            <person name="Lin W."/>
            <person name="Duan Y."/>
            <person name="Cao H."/>
            <person name="Xiong S."/>
            <person name="Wang X."/>
            <person name="Wei L."/>
            <person name="Li C."/>
            <person name="Ma Q."/>
            <person name="Ju M."/>
            <person name="Zhao R."/>
            <person name="Li G."/>
            <person name="Mu C."/>
            <person name="Tian Q."/>
            <person name="Mei H."/>
            <person name="Zhang T."/>
            <person name="Gao T."/>
            <person name="Zhang H."/>
        </authorList>
    </citation>
    <scope>NUCLEOTIDE SEQUENCE</scope>
    <source>
        <strain evidence="2">G01</strain>
    </source>
</reference>
<dbReference type="AlphaFoldDB" id="A0AAW2PEK0"/>
<feature type="non-terminal residue" evidence="2">
    <location>
        <position position="1"/>
    </location>
</feature>
<dbReference type="Gene3D" id="1.25.40.10">
    <property type="entry name" value="Tetratricopeptide repeat domain"/>
    <property type="match status" value="1"/>
</dbReference>
<dbReference type="EMBL" id="JACGWK010000005">
    <property type="protein sequence ID" value="KAL0354103.1"/>
    <property type="molecule type" value="Genomic_DNA"/>
</dbReference>
<evidence type="ECO:0000256" key="1">
    <source>
        <dbReference type="ARBA" id="ARBA00022737"/>
    </source>
</evidence>
<dbReference type="Pfam" id="PF01535">
    <property type="entry name" value="PPR"/>
    <property type="match status" value="2"/>
</dbReference>
<dbReference type="PANTHER" id="PTHR47926">
    <property type="entry name" value="PENTATRICOPEPTIDE REPEAT-CONTAINING PROTEIN"/>
    <property type="match status" value="1"/>
</dbReference>
<protein>
    <submittedName>
        <fullName evidence="2">Pentatricopeptide repeat-containing protein</fullName>
    </submittedName>
</protein>
<gene>
    <name evidence="2" type="ORF">Sangu_0991600</name>
</gene>
<comment type="caution">
    <text evidence="2">The sequence shown here is derived from an EMBL/GenBank/DDBJ whole genome shotgun (WGS) entry which is preliminary data.</text>
</comment>
<dbReference type="InterPro" id="IPR046960">
    <property type="entry name" value="PPR_At4g14850-like_plant"/>
</dbReference>
<dbReference type="InterPro" id="IPR002885">
    <property type="entry name" value="PPR_rpt"/>
</dbReference>
<dbReference type="InterPro" id="IPR011990">
    <property type="entry name" value="TPR-like_helical_dom_sf"/>
</dbReference>
<sequence length="163" mass="18411">GYSMHNMFDSVVEMYSRMQQAFVSPDTFTFPHVLKACGSLLARRYGRAVHAQIFRHGLEEDVFVQNGLLSFYYMEALSIFRDMRRSNVKPDCIALVSVLKAYSDLEELNQGGCLHSLVIKMGHEFEPDLRIALTSLYAKCGQVSAAKSLFDQMKVEDVISGMP</sequence>
<organism evidence="2">
    <name type="scientific">Sesamum angustifolium</name>
    <dbReference type="NCBI Taxonomy" id="2727405"/>
    <lineage>
        <taxon>Eukaryota</taxon>
        <taxon>Viridiplantae</taxon>
        <taxon>Streptophyta</taxon>
        <taxon>Embryophyta</taxon>
        <taxon>Tracheophyta</taxon>
        <taxon>Spermatophyta</taxon>
        <taxon>Magnoliopsida</taxon>
        <taxon>eudicotyledons</taxon>
        <taxon>Gunneridae</taxon>
        <taxon>Pentapetalae</taxon>
        <taxon>asterids</taxon>
        <taxon>lamiids</taxon>
        <taxon>Lamiales</taxon>
        <taxon>Pedaliaceae</taxon>
        <taxon>Sesamum</taxon>
    </lineage>
</organism>